<dbReference type="PANTHER" id="PTHR10720">
    <property type="entry name" value="HEME OXYGENASE"/>
    <property type="match status" value="1"/>
</dbReference>
<dbReference type="GO" id="GO:0042167">
    <property type="term" value="P:heme catabolic process"/>
    <property type="evidence" value="ECO:0007669"/>
    <property type="project" value="TreeGrafter"/>
</dbReference>
<dbReference type="InterPro" id="IPR002051">
    <property type="entry name" value="Haem_Oase"/>
</dbReference>
<dbReference type="PRINTS" id="PR00088">
    <property type="entry name" value="HAEMOXYGNASE"/>
</dbReference>
<evidence type="ECO:0000256" key="3">
    <source>
        <dbReference type="ARBA" id="ARBA00023004"/>
    </source>
</evidence>
<keyword evidence="7" id="KW-1185">Reference proteome</keyword>
<feature type="binding site" evidence="4">
    <location>
        <position position="8"/>
    </location>
    <ligand>
        <name>heme b</name>
        <dbReference type="ChEBI" id="CHEBI:60344"/>
    </ligand>
</feature>
<keyword evidence="2 5" id="KW-0479">Metal-binding</keyword>
<evidence type="ECO:0000313" key="7">
    <source>
        <dbReference type="Proteomes" id="UP000530928"/>
    </source>
</evidence>
<dbReference type="SUPFAM" id="SSF48613">
    <property type="entry name" value="Heme oxygenase-like"/>
    <property type="match status" value="1"/>
</dbReference>
<name>A0A7W0CG04_9ACTN</name>
<evidence type="ECO:0000256" key="4">
    <source>
        <dbReference type="PIRSR" id="PIRSR000343-1"/>
    </source>
</evidence>
<evidence type="ECO:0000256" key="1">
    <source>
        <dbReference type="ARBA" id="ARBA00022617"/>
    </source>
</evidence>
<dbReference type="CDD" id="cd19165">
    <property type="entry name" value="HemeO"/>
    <property type="match status" value="1"/>
</dbReference>
<dbReference type="Gene3D" id="1.20.910.10">
    <property type="entry name" value="Heme oxygenase-like"/>
    <property type="match status" value="1"/>
</dbReference>
<dbReference type="GO" id="GO:0020037">
    <property type="term" value="F:heme binding"/>
    <property type="evidence" value="ECO:0007669"/>
    <property type="project" value="TreeGrafter"/>
</dbReference>
<keyword evidence="1 4" id="KW-0349">Heme</keyword>
<accession>A0A7W0CG04</accession>
<organism evidence="6 7">
    <name type="scientific">Nonomuraea soli</name>
    <dbReference type="NCBI Taxonomy" id="1032476"/>
    <lineage>
        <taxon>Bacteria</taxon>
        <taxon>Bacillati</taxon>
        <taxon>Actinomycetota</taxon>
        <taxon>Actinomycetes</taxon>
        <taxon>Streptosporangiales</taxon>
        <taxon>Streptosporangiaceae</taxon>
        <taxon>Nonomuraea</taxon>
    </lineage>
</organism>
<evidence type="ECO:0000256" key="5">
    <source>
        <dbReference type="PIRSR" id="PIRSR000343-2"/>
    </source>
</evidence>
<evidence type="ECO:0000313" key="6">
    <source>
        <dbReference type="EMBL" id="MBA2890503.1"/>
    </source>
</evidence>
<dbReference type="Pfam" id="PF01126">
    <property type="entry name" value="Heme_oxygenase"/>
    <property type="match status" value="1"/>
</dbReference>
<dbReference type="GO" id="GO:0046872">
    <property type="term" value="F:metal ion binding"/>
    <property type="evidence" value="ECO:0007669"/>
    <property type="project" value="UniProtKB-KW"/>
</dbReference>
<dbReference type="EC" id="1.14.14.18" evidence="6"/>
<protein>
    <submittedName>
        <fullName evidence="6">Heme oxygenase</fullName>
        <ecNumber evidence="6">1.14.14.18</ecNumber>
    </submittedName>
</protein>
<feature type="binding site" evidence="4">
    <location>
        <position position="170"/>
    </location>
    <ligand>
        <name>heme b</name>
        <dbReference type="ChEBI" id="CHEBI:60344"/>
    </ligand>
</feature>
<dbReference type="PANTHER" id="PTHR10720:SF0">
    <property type="entry name" value="HEME OXYGENASE"/>
    <property type="match status" value="1"/>
</dbReference>
<dbReference type="GO" id="GO:0006979">
    <property type="term" value="P:response to oxidative stress"/>
    <property type="evidence" value="ECO:0007669"/>
    <property type="project" value="TreeGrafter"/>
</dbReference>
<sequence length="212" mass="24033">MPFAEDLKNATWSDHSSAEGEGYLDLLMGGKLSEREYGEMVAQHYFCYLALDAASRRLADHPVAGRFVFPELYREEALVRDLVTVYGPGWESRIAPSKSTRTLMARIEQVSDWPGGYIAHHYTRYMGDLSGGQFIRMELQKIYGYGKGGGVDFYFFDEVGSLPRFKNEYRARLDALKPDEAEAMRIIKETKLAYQLNSEVLGELLHVVRAAA</sequence>
<dbReference type="Proteomes" id="UP000530928">
    <property type="component" value="Unassembled WGS sequence"/>
</dbReference>
<evidence type="ECO:0000256" key="2">
    <source>
        <dbReference type="ARBA" id="ARBA00022723"/>
    </source>
</evidence>
<dbReference type="GO" id="GO:0006788">
    <property type="term" value="P:heme oxidation"/>
    <property type="evidence" value="ECO:0007669"/>
    <property type="project" value="InterPro"/>
</dbReference>
<keyword evidence="6" id="KW-0560">Oxidoreductase</keyword>
<dbReference type="EMBL" id="JACDUR010000002">
    <property type="protein sequence ID" value="MBA2890503.1"/>
    <property type="molecule type" value="Genomic_DNA"/>
</dbReference>
<gene>
    <name evidence="6" type="ORF">HNR30_001844</name>
</gene>
<dbReference type="PIRSF" id="PIRSF000343">
    <property type="entry name" value="Haem_Oase"/>
    <property type="match status" value="1"/>
</dbReference>
<dbReference type="InterPro" id="IPR016084">
    <property type="entry name" value="Haem_Oase-like_multi-hlx"/>
</dbReference>
<keyword evidence="3 5" id="KW-0408">Iron</keyword>
<feature type="binding site" description="axial binding residue" evidence="5">
    <location>
        <position position="15"/>
    </location>
    <ligand>
        <name>heme b</name>
        <dbReference type="ChEBI" id="CHEBI:60344"/>
    </ligand>
    <ligandPart>
        <name>Fe</name>
        <dbReference type="ChEBI" id="CHEBI:18248"/>
    </ligandPart>
</feature>
<proteinExistence type="predicted"/>
<dbReference type="InterPro" id="IPR016053">
    <property type="entry name" value="Haem_Oase-like"/>
</dbReference>
<reference evidence="6 7" key="1">
    <citation type="submission" date="2020-07" db="EMBL/GenBank/DDBJ databases">
        <title>Genomic Encyclopedia of Type Strains, Phase IV (KMG-IV): sequencing the most valuable type-strain genomes for metagenomic binning, comparative biology and taxonomic classification.</title>
        <authorList>
            <person name="Goeker M."/>
        </authorList>
    </citation>
    <scope>NUCLEOTIDE SEQUENCE [LARGE SCALE GENOMIC DNA]</scope>
    <source>
        <strain evidence="6 7">DSM 45533</strain>
    </source>
</reference>
<dbReference type="GO" id="GO:0004392">
    <property type="term" value="F:heme oxygenase (decyclizing) activity"/>
    <property type="evidence" value="ECO:0007669"/>
    <property type="project" value="UniProtKB-EC"/>
</dbReference>
<dbReference type="AlphaFoldDB" id="A0A7W0CG04"/>
<feature type="binding site" evidence="4">
    <location>
        <position position="122"/>
    </location>
    <ligand>
        <name>heme b</name>
        <dbReference type="ChEBI" id="CHEBI:60344"/>
    </ligand>
</feature>
<dbReference type="RefSeq" id="WP_181609320.1">
    <property type="nucleotide sequence ID" value="NZ_BAABAM010000006.1"/>
</dbReference>
<comment type="caution">
    <text evidence="6">The sequence shown here is derived from an EMBL/GenBank/DDBJ whole genome shotgun (WGS) entry which is preliminary data.</text>
</comment>